<dbReference type="Proteomes" id="UP000266340">
    <property type="component" value="Unassembled WGS sequence"/>
</dbReference>
<gene>
    <name evidence="2" type="ORF">D3H35_16990</name>
</gene>
<sequence>MSEPIGWVLAVPLSAKQMLELPPKKVVSKIEEAIKKAAALGADIIGLGALTSPVTMGGQKLLKRTNLSITNGNALTAVMTCEGIVRLIEQCPTPAPAIAVIGASGSVGSCLVRMIASNRLTEHLILVARNMNRLNKLSESIRQDNRDIDVRTSYDMNVVREADIVVLLTSSSDNLLQPEHLKEGALVLDDTQPRNTDSTLLSRRPDITIVDGAMVDINGIVINGDINVPSGLAYACLAETMLLALEGHPAHFSIGNPTLEQANYIGTLAQKYRRYGFSLAPFHSFGKKLPHDNPTYEVKG</sequence>
<keyword evidence="3" id="KW-1185">Reference proteome</keyword>
<comment type="caution">
    <text evidence="2">The sequence shown here is derived from an EMBL/GenBank/DDBJ whole genome shotgun (WGS) entry which is preliminary data.</text>
</comment>
<evidence type="ECO:0000259" key="1">
    <source>
        <dbReference type="Pfam" id="PF01118"/>
    </source>
</evidence>
<dbReference type="SUPFAM" id="SSF51735">
    <property type="entry name" value="NAD(P)-binding Rossmann-fold domains"/>
    <property type="match status" value="1"/>
</dbReference>
<accession>A0A398CTW2</accession>
<feature type="domain" description="Semialdehyde dehydrogenase NAD-binding" evidence="1">
    <location>
        <begin position="98"/>
        <end position="191"/>
    </location>
</feature>
<dbReference type="GO" id="GO:0016620">
    <property type="term" value="F:oxidoreductase activity, acting on the aldehyde or oxo group of donors, NAD or NADP as acceptor"/>
    <property type="evidence" value="ECO:0007669"/>
    <property type="project" value="InterPro"/>
</dbReference>
<evidence type="ECO:0000313" key="2">
    <source>
        <dbReference type="EMBL" id="RIE02404.1"/>
    </source>
</evidence>
<dbReference type="InterPro" id="IPR036291">
    <property type="entry name" value="NAD(P)-bd_dom_sf"/>
</dbReference>
<dbReference type="GO" id="GO:0051287">
    <property type="term" value="F:NAD binding"/>
    <property type="evidence" value="ECO:0007669"/>
    <property type="project" value="InterPro"/>
</dbReference>
<protein>
    <recommendedName>
        <fullName evidence="1">Semialdehyde dehydrogenase NAD-binding domain-containing protein</fullName>
    </recommendedName>
</protein>
<dbReference type="EMBL" id="QXJM01000039">
    <property type="protein sequence ID" value="RIE02404.1"/>
    <property type="molecule type" value="Genomic_DNA"/>
</dbReference>
<dbReference type="Gene3D" id="3.40.50.720">
    <property type="entry name" value="NAD(P)-binding Rossmann-like Domain"/>
    <property type="match status" value="1"/>
</dbReference>
<proteinExistence type="predicted"/>
<organism evidence="2 3">
    <name type="scientific">Cohnella faecalis</name>
    <dbReference type="NCBI Taxonomy" id="2315694"/>
    <lineage>
        <taxon>Bacteria</taxon>
        <taxon>Bacillati</taxon>
        <taxon>Bacillota</taxon>
        <taxon>Bacilli</taxon>
        <taxon>Bacillales</taxon>
        <taxon>Paenibacillaceae</taxon>
        <taxon>Cohnella</taxon>
    </lineage>
</organism>
<evidence type="ECO:0000313" key="3">
    <source>
        <dbReference type="Proteomes" id="UP000266340"/>
    </source>
</evidence>
<dbReference type="InterPro" id="IPR000534">
    <property type="entry name" value="Semialdehyde_DH_NAD-bd"/>
</dbReference>
<name>A0A398CTW2_9BACL</name>
<reference evidence="2 3" key="1">
    <citation type="submission" date="2018-09" db="EMBL/GenBank/DDBJ databases">
        <title>Cohnella cavernae sp. nov., isolated from a karst cave.</title>
        <authorList>
            <person name="Zhu H."/>
        </authorList>
    </citation>
    <scope>NUCLEOTIDE SEQUENCE [LARGE SCALE GENOMIC DNA]</scope>
    <source>
        <strain evidence="2 3">K2E09-144</strain>
    </source>
</reference>
<dbReference type="Pfam" id="PF01118">
    <property type="entry name" value="Semialdhyde_dh"/>
    <property type="match status" value="1"/>
</dbReference>
<dbReference type="AlphaFoldDB" id="A0A398CTW2"/>